<dbReference type="Pfam" id="PF03401">
    <property type="entry name" value="TctC"/>
    <property type="match status" value="1"/>
</dbReference>
<keyword evidence="2" id="KW-0732">Signal</keyword>
<dbReference type="EMBL" id="FOSQ01000001">
    <property type="protein sequence ID" value="SFK18733.1"/>
    <property type="molecule type" value="Genomic_DNA"/>
</dbReference>
<protein>
    <submittedName>
        <fullName evidence="3">Tripartite-type tricarboxylate transporter, receptor component TctC</fullName>
    </submittedName>
</protein>
<feature type="chain" id="PRO_5011635829" evidence="2">
    <location>
        <begin position="23"/>
        <end position="323"/>
    </location>
</feature>
<dbReference type="SUPFAM" id="SSF53850">
    <property type="entry name" value="Periplasmic binding protein-like II"/>
    <property type="match status" value="1"/>
</dbReference>
<proteinExistence type="inferred from homology"/>
<comment type="similarity">
    <text evidence="1">Belongs to the UPF0065 (bug) family.</text>
</comment>
<name>A0A1I3XGQ0_9PROT</name>
<dbReference type="STRING" id="1123062.SAMN02745775_101295"/>
<dbReference type="AlphaFoldDB" id="A0A1I3XGQ0"/>
<dbReference type="OrthoDB" id="7250553at2"/>
<evidence type="ECO:0000313" key="4">
    <source>
        <dbReference type="Proteomes" id="UP000199473"/>
    </source>
</evidence>
<dbReference type="PANTHER" id="PTHR42928">
    <property type="entry name" value="TRICARBOXYLATE-BINDING PROTEIN"/>
    <property type="match status" value="1"/>
</dbReference>
<keyword evidence="4" id="KW-1185">Reference proteome</keyword>
<accession>A0A1I3XGQ0</accession>
<gene>
    <name evidence="3" type="ORF">SAMN02745775_101295</name>
</gene>
<dbReference type="RefSeq" id="WP_092954477.1">
    <property type="nucleotide sequence ID" value="NZ_FOSQ01000001.1"/>
</dbReference>
<dbReference type="InterPro" id="IPR042100">
    <property type="entry name" value="Bug_dom1"/>
</dbReference>
<dbReference type="Gene3D" id="3.40.190.10">
    <property type="entry name" value="Periplasmic binding protein-like II"/>
    <property type="match status" value="1"/>
</dbReference>
<dbReference type="InterPro" id="IPR005064">
    <property type="entry name" value="BUG"/>
</dbReference>
<evidence type="ECO:0000256" key="1">
    <source>
        <dbReference type="ARBA" id="ARBA00006987"/>
    </source>
</evidence>
<evidence type="ECO:0000256" key="2">
    <source>
        <dbReference type="SAM" id="SignalP"/>
    </source>
</evidence>
<feature type="signal peptide" evidence="2">
    <location>
        <begin position="1"/>
        <end position="22"/>
    </location>
</feature>
<sequence>MKIARRALIALPLLAVPGLARAQAAPWPNRPVRIVVAFTPGGTTDIIARLVGAHLSEMWGQSVVIDNRPGAGGNIGTEHVVRSAPDGYTIMVGSVGPLAVNQSLVRNMPYDTLRDLAPITLLAGVPNILVVAPNHPARDVAGLIAEAKRRPGQLSYGSTGVGTSSHLSGVMLDQMAGIRTEHVPYRGAVALNDLLSGRIDFMFATIPSVMEQIRGNRLRPLAVSSTQRSRSNPDVPTMVELGFPEFDASSWFGMVAPARTPPEIIRKIADDSHAALRVPAIERTMIEQGADPVGNGPEAFGTFIAHEIRRWSAIVRASGASPE</sequence>
<dbReference type="Proteomes" id="UP000199473">
    <property type="component" value="Unassembled WGS sequence"/>
</dbReference>
<keyword evidence="3" id="KW-0675">Receptor</keyword>
<dbReference type="Gene3D" id="3.40.190.150">
    <property type="entry name" value="Bordetella uptake gene, domain 1"/>
    <property type="match status" value="1"/>
</dbReference>
<dbReference type="PIRSF" id="PIRSF017082">
    <property type="entry name" value="YflP"/>
    <property type="match status" value="1"/>
</dbReference>
<dbReference type="PANTHER" id="PTHR42928:SF5">
    <property type="entry name" value="BLR1237 PROTEIN"/>
    <property type="match status" value="1"/>
</dbReference>
<reference evidence="3 4" key="1">
    <citation type="submission" date="2016-10" db="EMBL/GenBank/DDBJ databases">
        <authorList>
            <person name="de Groot N.N."/>
        </authorList>
    </citation>
    <scope>NUCLEOTIDE SEQUENCE [LARGE SCALE GENOMIC DNA]</scope>
    <source>
        <strain evidence="3 4">DSM 19981</strain>
    </source>
</reference>
<organism evidence="3 4">
    <name type="scientific">Falsiroseomonas stagni DSM 19981</name>
    <dbReference type="NCBI Taxonomy" id="1123062"/>
    <lineage>
        <taxon>Bacteria</taxon>
        <taxon>Pseudomonadati</taxon>
        <taxon>Pseudomonadota</taxon>
        <taxon>Alphaproteobacteria</taxon>
        <taxon>Acetobacterales</taxon>
        <taxon>Roseomonadaceae</taxon>
        <taxon>Falsiroseomonas</taxon>
    </lineage>
</organism>
<evidence type="ECO:0000313" key="3">
    <source>
        <dbReference type="EMBL" id="SFK18733.1"/>
    </source>
</evidence>
<dbReference type="CDD" id="cd13578">
    <property type="entry name" value="PBP2_Bug27"/>
    <property type="match status" value="1"/>
</dbReference>